<dbReference type="EMBL" id="JAFLRJ010000057">
    <property type="protein sequence ID" value="MBO0511459.1"/>
    <property type="molecule type" value="Genomic_DNA"/>
</dbReference>
<proteinExistence type="predicted"/>
<name>A0A939JHE5_9ACTN</name>
<evidence type="ECO:0008006" key="4">
    <source>
        <dbReference type="Google" id="ProtNLM"/>
    </source>
</evidence>
<evidence type="ECO:0000256" key="1">
    <source>
        <dbReference type="SAM" id="SignalP"/>
    </source>
</evidence>
<organism evidence="2 3">
    <name type="scientific">Streptomyces beijiangensis</name>
    <dbReference type="NCBI Taxonomy" id="163361"/>
    <lineage>
        <taxon>Bacteria</taxon>
        <taxon>Bacillati</taxon>
        <taxon>Actinomycetota</taxon>
        <taxon>Actinomycetes</taxon>
        <taxon>Kitasatosporales</taxon>
        <taxon>Streptomycetaceae</taxon>
        <taxon>Streptomyces</taxon>
    </lineage>
</organism>
<protein>
    <recommendedName>
        <fullName evidence="4">PASTA domain-containing protein</fullName>
    </recommendedName>
</protein>
<evidence type="ECO:0000313" key="2">
    <source>
        <dbReference type="EMBL" id="MBO0511459.1"/>
    </source>
</evidence>
<dbReference type="Proteomes" id="UP000664167">
    <property type="component" value="Unassembled WGS sequence"/>
</dbReference>
<accession>A0A939JHE5</accession>
<feature type="signal peptide" evidence="1">
    <location>
        <begin position="1"/>
        <end position="23"/>
    </location>
</feature>
<keyword evidence="1" id="KW-0732">Signal</keyword>
<comment type="caution">
    <text evidence="2">The sequence shown here is derived from an EMBL/GenBank/DDBJ whole genome shotgun (WGS) entry which is preliminary data.</text>
</comment>
<evidence type="ECO:0000313" key="3">
    <source>
        <dbReference type="Proteomes" id="UP000664167"/>
    </source>
</evidence>
<dbReference type="RefSeq" id="WP_206960876.1">
    <property type="nucleotide sequence ID" value="NZ_BAAAJJ010000008.1"/>
</dbReference>
<gene>
    <name evidence="2" type="ORF">J0695_06500</name>
</gene>
<reference evidence="2" key="1">
    <citation type="submission" date="2021-03" db="EMBL/GenBank/DDBJ databases">
        <title>Streptomyces poriferae sp. nov., a novel marine sponge-derived Actinobacteria species with anti-MRSA activity.</title>
        <authorList>
            <person name="Sandoval-Powers M."/>
            <person name="Kralova S."/>
            <person name="Nguyen G.-S."/>
            <person name="Fawwal D."/>
            <person name="Degnes K."/>
            <person name="Klinkenberg G."/>
            <person name="Sletta H."/>
            <person name="Wentzel A."/>
            <person name="Liles M.R."/>
        </authorList>
    </citation>
    <scope>NUCLEOTIDE SEQUENCE</scope>
    <source>
        <strain evidence="2">DSM 41794</strain>
    </source>
</reference>
<sequence>MKKIMTIAVLVASTLALAGQAQAAAAPVPDFRGQSAAAVLQSVDAGTNVEMTDLSGSQRPVQWPAQWKVCTQSPAPGEAMTNAVSVGVVKTAEDCPTQ</sequence>
<keyword evidence="3" id="KW-1185">Reference proteome</keyword>
<dbReference type="AlphaFoldDB" id="A0A939JHE5"/>
<feature type="chain" id="PRO_5036699270" description="PASTA domain-containing protein" evidence="1">
    <location>
        <begin position="24"/>
        <end position="98"/>
    </location>
</feature>